<gene>
    <name evidence="2" type="ORF">FIBSPDRAFT_1002366</name>
</gene>
<protein>
    <recommendedName>
        <fullName evidence="1">F-box domain-containing protein</fullName>
    </recommendedName>
</protein>
<keyword evidence="3" id="KW-1185">Reference proteome</keyword>
<dbReference type="InterPro" id="IPR001810">
    <property type="entry name" value="F-box_dom"/>
</dbReference>
<dbReference type="EMBL" id="KV417511">
    <property type="protein sequence ID" value="KZP26908.1"/>
    <property type="molecule type" value="Genomic_DNA"/>
</dbReference>
<dbReference type="AlphaFoldDB" id="A0A166Q9J8"/>
<accession>A0A166Q9J8</accession>
<organism evidence="2 3">
    <name type="scientific">Athelia psychrophila</name>
    <dbReference type="NCBI Taxonomy" id="1759441"/>
    <lineage>
        <taxon>Eukaryota</taxon>
        <taxon>Fungi</taxon>
        <taxon>Dikarya</taxon>
        <taxon>Basidiomycota</taxon>
        <taxon>Agaricomycotina</taxon>
        <taxon>Agaricomycetes</taxon>
        <taxon>Agaricomycetidae</taxon>
        <taxon>Atheliales</taxon>
        <taxon>Atheliaceae</taxon>
        <taxon>Athelia</taxon>
    </lineage>
</organism>
<feature type="domain" description="F-box" evidence="1">
    <location>
        <begin position="10"/>
        <end position="51"/>
    </location>
</feature>
<evidence type="ECO:0000313" key="3">
    <source>
        <dbReference type="Proteomes" id="UP000076532"/>
    </source>
</evidence>
<proteinExistence type="predicted"/>
<dbReference type="Proteomes" id="UP000076532">
    <property type="component" value="Unassembled WGS sequence"/>
</dbReference>
<dbReference type="SMART" id="SM00256">
    <property type="entry name" value="FBOX"/>
    <property type="match status" value="1"/>
</dbReference>
<sequence>MEPPGHPPSLPTELWLKIIEQIPARRDVASLRAVSKRLCTISTPMSFHKITLEDTREGLNALREIIPALNISGSIQSLVLGVGCRLDPSSRWERGALRKVEIQLGFNACQVMHPNNIVGELIVINSFLNTPPPSPLEALTLFGLAVFPRFSIWSDSTATTLRSLTTLELNFHTVRDPDIISLFDRCIKGRGFAGPAQLVPLPARKAGNWKLTHLTMRVTQEAAFYRPCDLAETTFPNLVSLRIHKMVFRFPPDPTSPLHPGALEDFVARHARLRTLVLDDCAVQMSRNLQPHRTWAALCSRLAEALVDLVELSIYMHYPFAGQRDGRGEATQDPAEWPLGYAKVQLGWFGSDMFERSSFYSPAAVARDRAAVRALEQAVQDRAEARGL</sequence>
<dbReference type="CDD" id="cd09917">
    <property type="entry name" value="F-box_SF"/>
    <property type="match status" value="1"/>
</dbReference>
<reference evidence="2 3" key="1">
    <citation type="journal article" date="2016" name="Mol. Biol. Evol.">
        <title>Comparative Genomics of Early-Diverging Mushroom-Forming Fungi Provides Insights into the Origins of Lignocellulose Decay Capabilities.</title>
        <authorList>
            <person name="Nagy L.G."/>
            <person name="Riley R."/>
            <person name="Tritt A."/>
            <person name="Adam C."/>
            <person name="Daum C."/>
            <person name="Floudas D."/>
            <person name="Sun H."/>
            <person name="Yadav J.S."/>
            <person name="Pangilinan J."/>
            <person name="Larsson K.H."/>
            <person name="Matsuura K."/>
            <person name="Barry K."/>
            <person name="Labutti K."/>
            <person name="Kuo R."/>
            <person name="Ohm R.A."/>
            <person name="Bhattacharya S.S."/>
            <person name="Shirouzu T."/>
            <person name="Yoshinaga Y."/>
            <person name="Martin F.M."/>
            <person name="Grigoriev I.V."/>
            <person name="Hibbett D.S."/>
        </authorList>
    </citation>
    <scope>NUCLEOTIDE SEQUENCE [LARGE SCALE GENOMIC DNA]</scope>
    <source>
        <strain evidence="2 3">CBS 109695</strain>
    </source>
</reference>
<name>A0A166Q9J8_9AGAM</name>
<evidence type="ECO:0000259" key="1">
    <source>
        <dbReference type="SMART" id="SM00256"/>
    </source>
</evidence>
<evidence type="ECO:0000313" key="2">
    <source>
        <dbReference type="EMBL" id="KZP26908.1"/>
    </source>
</evidence>